<feature type="non-terminal residue" evidence="2">
    <location>
        <position position="38"/>
    </location>
</feature>
<keyword evidence="1" id="KW-0472">Membrane</keyword>
<dbReference type="EMBL" id="UINC01128922">
    <property type="protein sequence ID" value="SVD08986.1"/>
    <property type="molecule type" value="Genomic_DNA"/>
</dbReference>
<dbReference type="AlphaFoldDB" id="A0A382SGK4"/>
<gene>
    <name evidence="2" type="ORF">METZ01_LOCUS361840</name>
</gene>
<name>A0A382SGK4_9ZZZZ</name>
<reference evidence="2" key="1">
    <citation type="submission" date="2018-05" db="EMBL/GenBank/DDBJ databases">
        <authorList>
            <person name="Lanie J.A."/>
            <person name="Ng W.-L."/>
            <person name="Kazmierczak K.M."/>
            <person name="Andrzejewski T.M."/>
            <person name="Davidsen T.M."/>
            <person name="Wayne K.J."/>
            <person name="Tettelin H."/>
            <person name="Glass J.I."/>
            <person name="Rusch D."/>
            <person name="Podicherti R."/>
            <person name="Tsui H.-C.T."/>
            <person name="Winkler M.E."/>
        </authorList>
    </citation>
    <scope>NUCLEOTIDE SEQUENCE</scope>
</reference>
<organism evidence="2">
    <name type="scientific">marine metagenome</name>
    <dbReference type="NCBI Taxonomy" id="408172"/>
    <lineage>
        <taxon>unclassified sequences</taxon>
        <taxon>metagenomes</taxon>
        <taxon>ecological metagenomes</taxon>
    </lineage>
</organism>
<feature type="non-terminal residue" evidence="2">
    <location>
        <position position="1"/>
    </location>
</feature>
<evidence type="ECO:0000313" key="2">
    <source>
        <dbReference type="EMBL" id="SVD08986.1"/>
    </source>
</evidence>
<keyword evidence="1" id="KW-1133">Transmembrane helix</keyword>
<keyword evidence="1" id="KW-0812">Transmembrane</keyword>
<proteinExistence type="predicted"/>
<protein>
    <submittedName>
        <fullName evidence="2">Uncharacterized protein</fullName>
    </submittedName>
</protein>
<evidence type="ECO:0000256" key="1">
    <source>
        <dbReference type="SAM" id="Phobius"/>
    </source>
</evidence>
<accession>A0A382SGK4</accession>
<sequence length="38" mass="4423">VNIYLDTMQDSLSYIILVLIGVVIYLLVTQRKKNEEPK</sequence>
<feature type="transmembrane region" description="Helical" evidence="1">
    <location>
        <begin position="12"/>
        <end position="28"/>
    </location>
</feature>